<comment type="subcellular location">
    <subcellularLocation>
        <location evidence="1">Nucleus</location>
    </subcellularLocation>
</comment>
<evidence type="ECO:0000313" key="6">
    <source>
        <dbReference type="EMBL" id="CAL5220736.1"/>
    </source>
</evidence>
<feature type="compositionally biased region" description="Basic and acidic residues" evidence="4">
    <location>
        <begin position="31"/>
        <end position="50"/>
    </location>
</feature>
<keyword evidence="2" id="KW-0539">Nucleus</keyword>
<dbReference type="InterPro" id="IPR000504">
    <property type="entry name" value="RRM_dom"/>
</dbReference>
<sequence length="274" mass="31576">MFWLDLYWGTNFPQLISEYNQGRMSASPEAAKADAEDVEVAKADEAVDMRDAEDDKDNEPNGVDRSPSPRPRSASPARSVSRSPVDRSPVRERSISRGRARSDSREPRRRRSDSREVRRRYSRSRSRDRGDYRRRSPSPRDRYRRRSPSPRGYRGGGGRDSYRDSYRRRSPPAPYYNRPRRTPPRSGTTLFVAGLNFVTTEREVEAKFEKFGAVKEARIVRNPVNGESRGFGFVAMKYEEDVDVAIRTLDGAEWQGRRLGVERARNVNPRSGDR</sequence>
<evidence type="ECO:0000256" key="4">
    <source>
        <dbReference type="SAM" id="MobiDB-lite"/>
    </source>
</evidence>
<dbReference type="SMART" id="SM00360">
    <property type="entry name" value="RRM"/>
    <property type="match status" value="1"/>
</dbReference>
<dbReference type="SUPFAM" id="SSF54928">
    <property type="entry name" value="RNA-binding domain, RBD"/>
    <property type="match status" value="1"/>
</dbReference>
<organism evidence="6 7">
    <name type="scientific">Coccomyxa viridis</name>
    <dbReference type="NCBI Taxonomy" id="1274662"/>
    <lineage>
        <taxon>Eukaryota</taxon>
        <taxon>Viridiplantae</taxon>
        <taxon>Chlorophyta</taxon>
        <taxon>core chlorophytes</taxon>
        <taxon>Trebouxiophyceae</taxon>
        <taxon>Trebouxiophyceae incertae sedis</taxon>
        <taxon>Coccomyxaceae</taxon>
        <taxon>Coccomyxa</taxon>
    </lineage>
</organism>
<comment type="caution">
    <text evidence="6">The sequence shown here is derived from an EMBL/GenBank/DDBJ whole genome shotgun (WGS) entry which is preliminary data.</text>
</comment>
<feature type="region of interest" description="Disordered" evidence="4">
    <location>
        <begin position="23"/>
        <end position="187"/>
    </location>
</feature>
<dbReference type="PANTHER" id="PTHR13952">
    <property type="entry name" value="U1 SMALL NUCLEAR RIBONUCLEOPROTEIN 70 KD"/>
    <property type="match status" value="1"/>
</dbReference>
<proteinExistence type="predicted"/>
<name>A0ABP1FMX1_9CHLO</name>
<evidence type="ECO:0000256" key="3">
    <source>
        <dbReference type="PROSITE-ProRule" id="PRU00176"/>
    </source>
</evidence>
<dbReference type="InterPro" id="IPR051183">
    <property type="entry name" value="U1_U11-U12_snRNP_70-35kDa"/>
</dbReference>
<dbReference type="PANTHER" id="PTHR13952:SF9">
    <property type="entry name" value="SERINE_ARGININE REPETITIVE MATRIX PROTEIN 1-LIKE"/>
    <property type="match status" value="1"/>
</dbReference>
<dbReference type="PROSITE" id="PS50102">
    <property type="entry name" value="RRM"/>
    <property type="match status" value="1"/>
</dbReference>
<reference evidence="6 7" key="1">
    <citation type="submission" date="2024-06" db="EMBL/GenBank/DDBJ databases">
        <authorList>
            <person name="Kraege A."/>
            <person name="Thomma B."/>
        </authorList>
    </citation>
    <scope>NUCLEOTIDE SEQUENCE [LARGE SCALE GENOMIC DNA]</scope>
</reference>
<dbReference type="EMBL" id="CAXHTA020000004">
    <property type="protein sequence ID" value="CAL5220736.1"/>
    <property type="molecule type" value="Genomic_DNA"/>
</dbReference>
<dbReference type="InterPro" id="IPR035979">
    <property type="entry name" value="RBD_domain_sf"/>
</dbReference>
<evidence type="ECO:0000313" key="7">
    <source>
        <dbReference type="Proteomes" id="UP001497392"/>
    </source>
</evidence>
<keyword evidence="7" id="KW-1185">Reference proteome</keyword>
<protein>
    <submittedName>
        <fullName evidence="6">G2794 protein</fullName>
    </submittedName>
</protein>
<dbReference type="Gene3D" id="3.30.70.330">
    <property type="match status" value="1"/>
</dbReference>
<evidence type="ECO:0000256" key="1">
    <source>
        <dbReference type="ARBA" id="ARBA00004123"/>
    </source>
</evidence>
<dbReference type="Proteomes" id="UP001497392">
    <property type="component" value="Unassembled WGS sequence"/>
</dbReference>
<feature type="compositionally biased region" description="Basic and acidic residues" evidence="4">
    <location>
        <begin position="125"/>
        <end position="141"/>
    </location>
</feature>
<accession>A0ABP1FMX1</accession>
<dbReference type="Pfam" id="PF00076">
    <property type="entry name" value="RRM_1"/>
    <property type="match status" value="1"/>
</dbReference>
<evidence type="ECO:0000256" key="2">
    <source>
        <dbReference type="ARBA" id="ARBA00023242"/>
    </source>
</evidence>
<keyword evidence="3" id="KW-0694">RNA-binding</keyword>
<dbReference type="InterPro" id="IPR012677">
    <property type="entry name" value="Nucleotide-bd_a/b_plait_sf"/>
</dbReference>
<feature type="compositionally biased region" description="Basic residues" evidence="4">
    <location>
        <begin position="107"/>
        <end position="124"/>
    </location>
</feature>
<feature type="compositionally biased region" description="Low complexity" evidence="4">
    <location>
        <begin position="63"/>
        <end position="83"/>
    </location>
</feature>
<evidence type="ECO:0000259" key="5">
    <source>
        <dbReference type="PROSITE" id="PS50102"/>
    </source>
</evidence>
<gene>
    <name evidence="6" type="primary">g2794</name>
    <name evidence="6" type="ORF">VP750_LOCUS2395</name>
</gene>
<feature type="compositionally biased region" description="Basic and acidic residues" evidence="4">
    <location>
        <begin position="84"/>
        <end position="106"/>
    </location>
</feature>
<feature type="domain" description="RRM" evidence="5">
    <location>
        <begin position="188"/>
        <end position="266"/>
    </location>
</feature>